<gene>
    <name evidence="1" type="ORF">BDN71DRAFT_237949</name>
</gene>
<protein>
    <submittedName>
        <fullName evidence="1">Uncharacterized protein</fullName>
    </submittedName>
</protein>
<evidence type="ECO:0000313" key="2">
    <source>
        <dbReference type="Proteomes" id="UP000807025"/>
    </source>
</evidence>
<dbReference type="AlphaFoldDB" id="A0A9P6DAT7"/>
<sequence length="150" mass="17401">MKLIEENIRRRSKRVLRPAHGWESTKSFLTRTTGPRYTNTSAEEAVFQDVQLNYLRVSVANRVAEPSWDTECYDEGARLESQIAVLPVYQIPKTARAEHEPPATVSKILRWKFAPTLITDQWSWIADDCVSRIIYLESHINQRIGLHVHK</sequence>
<evidence type="ECO:0000313" key="1">
    <source>
        <dbReference type="EMBL" id="KAF9490044.1"/>
    </source>
</evidence>
<dbReference type="EMBL" id="MU154651">
    <property type="protein sequence ID" value="KAF9490044.1"/>
    <property type="molecule type" value="Genomic_DNA"/>
</dbReference>
<proteinExistence type="predicted"/>
<keyword evidence="2" id="KW-1185">Reference proteome</keyword>
<dbReference type="Proteomes" id="UP000807025">
    <property type="component" value="Unassembled WGS sequence"/>
</dbReference>
<reference evidence="1" key="1">
    <citation type="submission" date="2020-11" db="EMBL/GenBank/DDBJ databases">
        <authorList>
            <consortium name="DOE Joint Genome Institute"/>
            <person name="Ahrendt S."/>
            <person name="Riley R."/>
            <person name="Andreopoulos W."/>
            <person name="Labutti K."/>
            <person name="Pangilinan J."/>
            <person name="Ruiz-Duenas F.J."/>
            <person name="Barrasa J.M."/>
            <person name="Sanchez-Garcia M."/>
            <person name="Camarero S."/>
            <person name="Miyauchi S."/>
            <person name="Serrano A."/>
            <person name="Linde D."/>
            <person name="Babiker R."/>
            <person name="Drula E."/>
            <person name="Ayuso-Fernandez I."/>
            <person name="Pacheco R."/>
            <person name="Padilla G."/>
            <person name="Ferreira P."/>
            <person name="Barriuso J."/>
            <person name="Kellner H."/>
            <person name="Castanera R."/>
            <person name="Alfaro M."/>
            <person name="Ramirez L."/>
            <person name="Pisabarro A.G."/>
            <person name="Kuo A."/>
            <person name="Tritt A."/>
            <person name="Lipzen A."/>
            <person name="He G."/>
            <person name="Yan M."/>
            <person name="Ng V."/>
            <person name="Cullen D."/>
            <person name="Martin F."/>
            <person name="Rosso M.-N."/>
            <person name="Henrissat B."/>
            <person name="Hibbett D."/>
            <person name="Martinez A.T."/>
            <person name="Grigoriev I.V."/>
        </authorList>
    </citation>
    <scope>NUCLEOTIDE SEQUENCE</scope>
    <source>
        <strain evidence="1">ATCC 90797</strain>
    </source>
</reference>
<comment type="caution">
    <text evidence="1">The sequence shown here is derived from an EMBL/GenBank/DDBJ whole genome shotgun (WGS) entry which is preliminary data.</text>
</comment>
<name>A0A9P6DAT7_PLEER</name>
<accession>A0A9P6DAT7</accession>
<organism evidence="1 2">
    <name type="scientific">Pleurotus eryngii</name>
    <name type="common">Boletus of the steppes</name>
    <dbReference type="NCBI Taxonomy" id="5323"/>
    <lineage>
        <taxon>Eukaryota</taxon>
        <taxon>Fungi</taxon>
        <taxon>Dikarya</taxon>
        <taxon>Basidiomycota</taxon>
        <taxon>Agaricomycotina</taxon>
        <taxon>Agaricomycetes</taxon>
        <taxon>Agaricomycetidae</taxon>
        <taxon>Agaricales</taxon>
        <taxon>Pleurotineae</taxon>
        <taxon>Pleurotaceae</taxon>
        <taxon>Pleurotus</taxon>
    </lineage>
</organism>